<dbReference type="EMBL" id="CP021056">
    <property type="protein sequence ID" value="QXE23615.1"/>
    <property type="molecule type" value="Genomic_DNA"/>
</dbReference>
<protein>
    <submittedName>
        <fullName evidence="1">Uncharacterized protein</fullName>
    </submittedName>
</protein>
<dbReference type="AlphaFoldDB" id="A0A975T824"/>
<sequence>MIKRIEQEIKFLFFPWAGEAVDPFFWSGELVSVNHR</sequence>
<keyword evidence="2" id="KW-1185">Reference proteome</keyword>
<evidence type="ECO:0000313" key="2">
    <source>
        <dbReference type="Proteomes" id="UP000683511"/>
    </source>
</evidence>
<evidence type="ECO:0000313" key="1">
    <source>
        <dbReference type="EMBL" id="QXE23615.1"/>
    </source>
</evidence>
<dbReference type="KEGG" id="rsin:B6N60_02305"/>
<accession>A0A975T824</accession>
<name>A0A975T824_9NOST</name>
<proteinExistence type="predicted"/>
<gene>
    <name evidence="1" type="ORF">B6N60_02305</name>
</gene>
<organism evidence="1 2">
    <name type="scientific">Richelia sinica FACHB-800</name>
    <dbReference type="NCBI Taxonomy" id="1357546"/>
    <lineage>
        <taxon>Bacteria</taxon>
        <taxon>Bacillati</taxon>
        <taxon>Cyanobacteriota</taxon>
        <taxon>Cyanophyceae</taxon>
        <taxon>Nostocales</taxon>
        <taxon>Nostocaceae</taxon>
        <taxon>Richelia</taxon>
    </lineage>
</organism>
<reference evidence="1" key="1">
    <citation type="submission" date="2017-04" db="EMBL/GenBank/DDBJ databases">
        <title>Genome deletions in a multicellular cyanobacterial endosymbiont for morphological adaptation in marine diatoms.</title>
        <authorList>
            <person name="Wang Y."/>
            <person name="Gao H."/>
            <person name="Li R."/>
            <person name="Xu X."/>
        </authorList>
    </citation>
    <scope>NUCLEOTIDE SEQUENCE</scope>
    <source>
        <strain evidence="1">FACHB 800</strain>
    </source>
</reference>
<dbReference type="Proteomes" id="UP000683511">
    <property type="component" value="Chromosome"/>
</dbReference>